<dbReference type="SUPFAM" id="SSF54631">
    <property type="entry name" value="CBS-domain pair"/>
    <property type="match status" value="1"/>
</dbReference>
<dbReference type="InterPro" id="IPR002550">
    <property type="entry name" value="CNNM"/>
</dbReference>
<dbReference type="EMBL" id="SMGJ01000002">
    <property type="protein sequence ID" value="TCK70639.1"/>
    <property type="molecule type" value="Genomic_DNA"/>
</dbReference>
<evidence type="ECO:0000256" key="4">
    <source>
        <dbReference type="ARBA" id="ARBA00022692"/>
    </source>
</evidence>
<evidence type="ECO:0000256" key="2">
    <source>
        <dbReference type="ARBA" id="ARBA00006337"/>
    </source>
</evidence>
<dbReference type="Proteomes" id="UP000295496">
    <property type="component" value="Unassembled WGS sequence"/>
</dbReference>
<evidence type="ECO:0000259" key="12">
    <source>
        <dbReference type="PROSITE" id="PS51371"/>
    </source>
</evidence>
<gene>
    <name evidence="14" type="ORF">EV692_0927</name>
</gene>
<keyword evidence="3" id="KW-1003">Cell membrane</keyword>
<dbReference type="PANTHER" id="PTHR22777:SF32">
    <property type="entry name" value="UPF0053 INNER MEMBRANE PROTEIN YFJD"/>
    <property type="match status" value="1"/>
</dbReference>
<evidence type="ECO:0000256" key="7">
    <source>
        <dbReference type="ARBA" id="ARBA00023122"/>
    </source>
</evidence>
<reference evidence="14 15" key="1">
    <citation type="submission" date="2019-03" db="EMBL/GenBank/DDBJ databases">
        <title>Genomic Encyclopedia of Type Strains, Phase IV (KMG-IV): sequencing the most valuable type-strain genomes for metagenomic binning, comparative biology and taxonomic classification.</title>
        <authorList>
            <person name="Goeker M."/>
        </authorList>
    </citation>
    <scope>NUCLEOTIDE SEQUENCE [LARGE SCALE GENOMIC DNA]</scope>
    <source>
        <strain evidence="14 15">DSM 10053</strain>
    </source>
</reference>
<dbReference type="AlphaFoldDB" id="A0A4R1L365"/>
<feature type="domain" description="CBS" evidence="12">
    <location>
        <begin position="272"/>
        <end position="332"/>
    </location>
</feature>
<dbReference type="Gene3D" id="3.30.465.10">
    <property type="match status" value="1"/>
</dbReference>
<dbReference type="NCBIfam" id="NF008604">
    <property type="entry name" value="PRK11573.1"/>
    <property type="match status" value="1"/>
</dbReference>
<feature type="transmembrane region" description="Helical" evidence="11">
    <location>
        <begin position="6"/>
        <end position="25"/>
    </location>
</feature>
<comment type="similarity">
    <text evidence="2">Belongs to the UPF0053 family.</text>
</comment>
<keyword evidence="6 10" id="KW-1133">Transmembrane helix</keyword>
<evidence type="ECO:0000256" key="8">
    <source>
        <dbReference type="ARBA" id="ARBA00023136"/>
    </source>
</evidence>
<dbReference type="GO" id="GO:0050660">
    <property type="term" value="F:flavin adenine dinucleotide binding"/>
    <property type="evidence" value="ECO:0007669"/>
    <property type="project" value="InterPro"/>
</dbReference>
<keyword evidence="5" id="KW-0677">Repeat</keyword>
<name>A0A4R1L365_9PAST</name>
<dbReference type="InterPro" id="IPR044751">
    <property type="entry name" value="Ion_transp-like_CBS"/>
</dbReference>
<dbReference type="SMART" id="SM01091">
    <property type="entry name" value="CorC_HlyC"/>
    <property type="match status" value="1"/>
</dbReference>
<keyword evidence="8 10" id="KW-0472">Membrane</keyword>
<dbReference type="InterPro" id="IPR036318">
    <property type="entry name" value="FAD-bd_PCMH-like_sf"/>
</dbReference>
<evidence type="ECO:0000313" key="15">
    <source>
        <dbReference type="Proteomes" id="UP000295496"/>
    </source>
</evidence>
<keyword evidence="15" id="KW-1185">Reference proteome</keyword>
<evidence type="ECO:0000256" key="3">
    <source>
        <dbReference type="ARBA" id="ARBA00022475"/>
    </source>
</evidence>
<dbReference type="FunFam" id="3.30.465.10:FF:000010">
    <property type="entry name" value="DUF21 domain-containing protein"/>
    <property type="match status" value="1"/>
</dbReference>
<accession>A0A4R1L365</accession>
<feature type="transmembrane region" description="Helical" evidence="11">
    <location>
        <begin position="92"/>
        <end position="112"/>
    </location>
</feature>
<dbReference type="CDD" id="cd04590">
    <property type="entry name" value="CBS_pair_CorC_HlyC_assoc"/>
    <property type="match status" value="1"/>
</dbReference>
<feature type="transmembrane region" description="Helical" evidence="11">
    <location>
        <begin position="124"/>
        <end position="150"/>
    </location>
</feature>
<evidence type="ECO:0000313" key="14">
    <source>
        <dbReference type="EMBL" id="TCK70639.1"/>
    </source>
</evidence>
<dbReference type="GO" id="GO:0005886">
    <property type="term" value="C:plasma membrane"/>
    <property type="evidence" value="ECO:0007669"/>
    <property type="project" value="UniProtKB-SubCell"/>
</dbReference>
<dbReference type="PANTHER" id="PTHR22777">
    <property type="entry name" value="HEMOLYSIN-RELATED"/>
    <property type="match status" value="1"/>
</dbReference>
<dbReference type="RefSeq" id="WP_132300994.1">
    <property type="nucleotide sequence ID" value="NZ_CP170642.1"/>
</dbReference>
<dbReference type="InterPro" id="IPR046342">
    <property type="entry name" value="CBS_dom_sf"/>
</dbReference>
<dbReference type="OrthoDB" id="9797674at2"/>
<evidence type="ECO:0000256" key="10">
    <source>
        <dbReference type="PROSITE-ProRule" id="PRU01193"/>
    </source>
</evidence>
<dbReference type="SUPFAM" id="SSF56176">
    <property type="entry name" value="FAD-binding/transporter-associated domain-like"/>
    <property type="match status" value="1"/>
</dbReference>
<dbReference type="InterPro" id="IPR005170">
    <property type="entry name" value="Transptr-assoc_dom"/>
</dbReference>
<dbReference type="PROSITE" id="PS51371">
    <property type="entry name" value="CBS"/>
    <property type="match status" value="1"/>
</dbReference>
<evidence type="ECO:0000256" key="9">
    <source>
        <dbReference type="PROSITE-ProRule" id="PRU00703"/>
    </source>
</evidence>
<sequence>MDSIPLSTLFIILAILLIISAYFSGSETGLLSANRYRMRYLAEQGHKGAKKTERLLKKTDKLLSFILICNNLVNISASALATIIGMRLYGDAGVAIATGVLTFVMLVFSEIYPKTVAALYPEKVAFLSSHVISPLMKLFTPLVFLMNLIIKGLIKITGLKTEMKANHLNVEELRSIVNQSGKFIPSAHQEMLLSILDLEEVSVEDIMVPRNDIAGIDIDDDWKSIMRQLNHAAHSRVVLYKGNMDENVLGILRVREAYRLMLDKNEFSKETLIRAADEIYFIPESTVLTAQLLNFRSNKERIGLVVDEYGDIKGLVTLEDILEEIVGEFTTSTAPSIEEEVTAQSDGSILIEGSTNIRDLNKLFDWNLDTDEARTFNGLILEHLEDIPDEGAEFELNGLKVTVLEVADNMVKQAKVVKL</sequence>
<comment type="caution">
    <text evidence="14">The sequence shown here is derived from an EMBL/GenBank/DDBJ whole genome shotgun (WGS) entry which is preliminary data.</text>
</comment>
<dbReference type="Gene3D" id="3.10.580.10">
    <property type="entry name" value="CBS-domain"/>
    <property type="match status" value="1"/>
</dbReference>
<dbReference type="Pfam" id="PF01595">
    <property type="entry name" value="CNNM"/>
    <property type="match status" value="1"/>
</dbReference>
<protein>
    <submittedName>
        <fullName evidence="14">Mg2+/Co2+ transporter CorB</fullName>
    </submittedName>
</protein>
<dbReference type="PROSITE" id="PS51846">
    <property type="entry name" value="CNNM"/>
    <property type="match status" value="1"/>
</dbReference>
<evidence type="ECO:0000259" key="13">
    <source>
        <dbReference type="PROSITE" id="PS51846"/>
    </source>
</evidence>
<proteinExistence type="inferred from homology"/>
<keyword evidence="7 9" id="KW-0129">CBS domain</keyword>
<dbReference type="Pfam" id="PF00571">
    <property type="entry name" value="CBS"/>
    <property type="match status" value="1"/>
</dbReference>
<comment type="subcellular location">
    <subcellularLocation>
        <location evidence="1">Cell membrane</location>
        <topology evidence="1">Multi-pass membrane protein</topology>
    </subcellularLocation>
</comment>
<evidence type="ECO:0000256" key="1">
    <source>
        <dbReference type="ARBA" id="ARBA00004651"/>
    </source>
</evidence>
<dbReference type="InterPro" id="IPR016169">
    <property type="entry name" value="FAD-bd_PCMH_sub2"/>
</dbReference>
<keyword evidence="4 10" id="KW-0812">Transmembrane</keyword>
<evidence type="ECO:0000256" key="11">
    <source>
        <dbReference type="SAM" id="Phobius"/>
    </source>
</evidence>
<feature type="transmembrane region" description="Helical" evidence="11">
    <location>
        <begin position="62"/>
        <end position="86"/>
    </location>
</feature>
<dbReference type="Pfam" id="PF03471">
    <property type="entry name" value="CorC_HlyC"/>
    <property type="match status" value="1"/>
</dbReference>
<organism evidence="14 15">
    <name type="scientific">Lonepinella koalarum</name>
    <dbReference type="NCBI Taxonomy" id="53417"/>
    <lineage>
        <taxon>Bacteria</taxon>
        <taxon>Pseudomonadati</taxon>
        <taxon>Pseudomonadota</taxon>
        <taxon>Gammaproteobacteria</taxon>
        <taxon>Pasteurellales</taxon>
        <taxon>Pasteurellaceae</taxon>
        <taxon>Lonepinella</taxon>
    </lineage>
</organism>
<feature type="domain" description="CNNM transmembrane" evidence="13">
    <location>
        <begin position="2"/>
        <end position="190"/>
    </location>
</feature>
<dbReference type="InterPro" id="IPR000644">
    <property type="entry name" value="CBS_dom"/>
</dbReference>
<evidence type="ECO:0000256" key="6">
    <source>
        <dbReference type="ARBA" id="ARBA00022989"/>
    </source>
</evidence>
<evidence type="ECO:0000256" key="5">
    <source>
        <dbReference type="ARBA" id="ARBA00022737"/>
    </source>
</evidence>